<organism evidence="3">
    <name type="scientific">Grosmannia clavigera (strain kw1407 / UAMH 11150)</name>
    <name type="common">Blue stain fungus</name>
    <name type="synonym">Graphiocladiella clavigera</name>
    <dbReference type="NCBI Taxonomy" id="655863"/>
    <lineage>
        <taxon>Eukaryota</taxon>
        <taxon>Fungi</taxon>
        <taxon>Dikarya</taxon>
        <taxon>Ascomycota</taxon>
        <taxon>Pezizomycotina</taxon>
        <taxon>Sordariomycetes</taxon>
        <taxon>Sordariomycetidae</taxon>
        <taxon>Ophiostomatales</taxon>
        <taxon>Ophiostomataceae</taxon>
        <taxon>Leptographium</taxon>
    </lineage>
</organism>
<dbReference type="GeneID" id="25979379"/>
<reference evidence="2 3" key="1">
    <citation type="journal article" date="2011" name="Proc. Natl. Acad. Sci. U.S.A.">
        <title>Genome and transcriptome analyses of the mountain pine beetle-fungal symbiont Grosmannia clavigera, a lodgepole pine pathogen.</title>
        <authorList>
            <person name="DiGuistini S."/>
            <person name="Wang Y."/>
            <person name="Liao N.Y."/>
            <person name="Taylor G."/>
            <person name="Tanguay P."/>
            <person name="Feau N."/>
            <person name="Henrissat B."/>
            <person name="Chan S.K."/>
            <person name="Hesse-Orce U."/>
            <person name="Alamouti S.M."/>
            <person name="Tsui C.K.M."/>
            <person name="Docking R.T."/>
            <person name="Levasseur A."/>
            <person name="Haridas S."/>
            <person name="Robertson G."/>
            <person name="Birol I."/>
            <person name="Holt R.A."/>
            <person name="Marra M.A."/>
            <person name="Hamelin R.C."/>
            <person name="Hirst M."/>
            <person name="Jones S.J.M."/>
            <person name="Bohlmann J."/>
            <person name="Breuil C."/>
        </authorList>
    </citation>
    <scope>NUCLEOTIDE SEQUENCE [LARGE SCALE GENOMIC DNA]</scope>
    <source>
        <strain evidence="3">kw1407 / UAMH 11150</strain>
    </source>
</reference>
<feature type="compositionally biased region" description="Low complexity" evidence="1">
    <location>
        <begin position="45"/>
        <end position="56"/>
    </location>
</feature>
<dbReference type="AlphaFoldDB" id="F0XMK7"/>
<feature type="compositionally biased region" description="Low complexity" evidence="1">
    <location>
        <begin position="66"/>
        <end position="86"/>
    </location>
</feature>
<proteinExistence type="predicted"/>
<evidence type="ECO:0000256" key="1">
    <source>
        <dbReference type="SAM" id="MobiDB-lite"/>
    </source>
</evidence>
<keyword evidence="3" id="KW-1185">Reference proteome</keyword>
<evidence type="ECO:0000313" key="2">
    <source>
        <dbReference type="EMBL" id="EFX01054.1"/>
    </source>
</evidence>
<dbReference type="EMBL" id="GL629794">
    <property type="protein sequence ID" value="EFX01054.1"/>
    <property type="molecule type" value="Genomic_DNA"/>
</dbReference>
<sequence length="337" mass="34990">MDDRNPPPDPKGKAPATTPAAAATSSSGSTDPERPSVLSRIVRSAAGLGRDALAGRPHSGDLVGLASNNSSSKAGPSPAGGNSSSSTEGYARDQSGEQRHAATSSTAFVAGHTRQHIAAQEDAFARFLDGADIDTSIPDDLPGLVGFQDVAPPAVQPESEAPTSFSAAVAEQQSRDGIDVVHLLAGGHGAEEEPDYGQDVELAEDEVAGLQRALFGSSPLAVSSTTTVTSWDHVLNFTPAFMRPTPGSISSDGDSHTLLGVGQSPEATRLWLGQWRDVLTRYDEEVWGGLAPLVAEARDEVEQLDEAASIKPPDGPSHSTRALGRLQQILGHLRGSQ</sequence>
<protein>
    <submittedName>
        <fullName evidence="2">Uncharacterized protein</fullName>
    </submittedName>
</protein>
<name>F0XMK7_GROCL</name>
<dbReference type="InParanoid" id="F0XMK7"/>
<dbReference type="HOGENOM" id="CLU_049645_0_0_1"/>
<feature type="compositionally biased region" description="Basic and acidic residues" evidence="1">
    <location>
        <begin position="1"/>
        <end position="12"/>
    </location>
</feature>
<gene>
    <name evidence="2" type="ORF">CMQ_5996</name>
</gene>
<dbReference type="eggNOG" id="ENOG502T2AW">
    <property type="taxonomic scope" value="Eukaryota"/>
</dbReference>
<feature type="compositionally biased region" description="Basic and acidic residues" evidence="1">
    <location>
        <begin position="90"/>
        <end position="100"/>
    </location>
</feature>
<dbReference type="STRING" id="655863.F0XMK7"/>
<feature type="region of interest" description="Disordered" evidence="1">
    <location>
        <begin position="1"/>
        <end position="105"/>
    </location>
</feature>
<dbReference type="Proteomes" id="UP000007796">
    <property type="component" value="Unassembled WGS sequence"/>
</dbReference>
<dbReference type="RefSeq" id="XP_014170536.1">
    <property type="nucleotide sequence ID" value="XM_014315061.1"/>
</dbReference>
<accession>F0XMK7</accession>
<feature type="compositionally biased region" description="Low complexity" evidence="1">
    <location>
        <begin position="13"/>
        <end position="30"/>
    </location>
</feature>
<evidence type="ECO:0000313" key="3">
    <source>
        <dbReference type="Proteomes" id="UP000007796"/>
    </source>
</evidence>
<dbReference type="OrthoDB" id="5337545at2759"/>